<protein>
    <submittedName>
        <fullName evidence="2">Dihydrofolate reductase family protein</fullName>
    </submittedName>
</protein>
<dbReference type="Gene3D" id="3.40.430.10">
    <property type="entry name" value="Dihydrofolate Reductase, subunit A"/>
    <property type="match status" value="1"/>
</dbReference>
<feature type="domain" description="Bacterial bifunctional deaminase-reductase C-terminal" evidence="1">
    <location>
        <begin position="8"/>
        <end position="193"/>
    </location>
</feature>
<accession>A0ABX7P9K5</accession>
<reference evidence="2 3" key="1">
    <citation type="submission" date="2021-02" db="EMBL/GenBank/DDBJ databases">
        <title>De Novo genome assembly of isolated myxobacteria.</title>
        <authorList>
            <person name="Stevens D.C."/>
        </authorList>
    </citation>
    <scope>NUCLEOTIDE SEQUENCE [LARGE SCALE GENOMIC DNA]</scope>
    <source>
        <strain evidence="3">SCPEA02</strain>
    </source>
</reference>
<dbReference type="InterPro" id="IPR050765">
    <property type="entry name" value="Riboflavin_Biosynth_HTPR"/>
</dbReference>
<proteinExistence type="predicted"/>
<organism evidence="2 3">
    <name type="scientific">Pyxidicoccus parkwayensis</name>
    <dbReference type="NCBI Taxonomy" id="2813578"/>
    <lineage>
        <taxon>Bacteria</taxon>
        <taxon>Pseudomonadati</taxon>
        <taxon>Myxococcota</taxon>
        <taxon>Myxococcia</taxon>
        <taxon>Myxococcales</taxon>
        <taxon>Cystobacterineae</taxon>
        <taxon>Myxococcaceae</taxon>
        <taxon>Pyxidicoccus</taxon>
    </lineage>
</organism>
<dbReference type="Proteomes" id="UP000662747">
    <property type="component" value="Chromosome"/>
</dbReference>
<gene>
    <name evidence="2" type="ORF">JY651_20815</name>
</gene>
<evidence type="ECO:0000313" key="2">
    <source>
        <dbReference type="EMBL" id="QSQ27204.1"/>
    </source>
</evidence>
<dbReference type="RefSeq" id="WP_206728731.1">
    <property type="nucleotide sequence ID" value="NZ_CP071090.1"/>
</dbReference>
<dbReference type="PANTHER" id="PTHR38011">
    <property type="entry name" value="DIHYDROFOLATE REDUCTASE FAMILY PROTEIN (AFU_ORTHOLOGUE AFUA_8G06820)"/>
    <property type="match status" value="1"/>
</dbReference>
<dbReference type="InterPro" id="IPR024072">
    <property type="entry name" value="DHFR-like_dom_sf"/>
</dbReference>
<evidence type="ECO:0000259" key="1">
    <source>
        <dbReference type="Pfam" id="PF01872"/>
    </source>
</evidence>
<dbReference type="SUPFAM" id="SSF53597">
    <property type="entry name" value="Dihydrofolate reductase-like"/>
    <property type="match status" value="1"/>
</dbReference>
<dbReference type="EMBL" id="CP071090">
    <property type="protein sequence ID" value="QSQ27204.1"/>
    <property type="molecule type" value="Genomic_DNA"/>
</dbReference>
<evidence type="ECO:0000313" key="3">
    <source>
        <dbReference type="Proteomes" id="UP000662747"/>
    </source>
</evidence>
<dbReference type="PANTHER" id="PTHR38011:SF11">
    <property type="entry name" value="2,5-DIAMINO-6-RIBOSYLAMINO-4(3H)-PYRIMIDINONE 5'-PHOSPHATE REDUCTASE"/>
    <property type="match status" value="1"/>
</dbReference>
<dbReference type="Pfam" id="PF01872">
    <property type="entry name" value="RibD_C"/>
    <property type="match status" value="1"/>
</dbReference>
<name>A0ABX7P9K5_9BACT</name>
<keyword evidence="3" id="KW-1185">Reference proteome</keyword>
<sequence>MSTRRIVVFDRVSADGYFAAPDGGLDWAVPDADLDKGAVSAMPGCDTLLFGRRTYENFEGFWPKALEELPSASDPHAEGRRSPELQAMAVWLTEVKKLVFSRTRKSATWKNTRFIPEFTPSMVEALKREPGKDILIFGSGSIVSLLTEHGLVDEYQFIVGPLLLGSGRPLIGGVSKRTRLELLQAKPFSSGNVMLRYACAK</sequence>
<dbReference type="InterPro" id="IPR002734">
    <property type="entry name" value="RibDG_C"/>
</dbReference>